<keyword evidence="4" id="KW-0472">Membrane</keyword>
<evidence type="ECO:0000256" key="4">
    <source>
        <dbReference type="ARBA" id="ARBA00023136"/>
    </source>
</evidence>
<feature type="region of interest" description="Disordered" evidence="6">
    <location>
        <begin position="77"/>
        <end position="115"/>
    </location>
</feature>
<dbReference type="AlphaFoldDB" id="A0A9P5Z1T4"/>
<reference evidence="9" key="1">
    <citation type="submission" date="2020-11" db="EMBL/GenBank/DDBJ databases">
        <authorList>
            <consortium name="DOE Joint Genome Institute"/>
            <person name="Ahrendt S."/>
            <person name="Riley R."/>
            <person name="Andreopoulos W."/>
            <person name="Labutti K."/>
            <person name="Pangilinan J."/>
            <person name="Ruiz-Duenas F.J."/>
            <person name="Barrasa J.M."/>
            <person name="Sanchez-Garcia M."/>
            <person name="Camarero S."/>
            <person name="Miyauchi S."/>
            <person name="Serrano A."/>
            <person name="Linde D."/>
            <person name="Babiker R."/>
            <person name="Drula E."/>
            <person name="Ayuso-Fernandez I."/>
            <person name="Pacheco R."/>
            <person name="Padilla G."/>
            <person name="Ferreira P."/>
            <person name="Barriuso J."/>
            <person name="Kellner H."/>
            <person name="Castanera R."/>
            <person name="Alfaro M."/>
            <person name="Ramirez L."/>
            <person name="Pisabarro A.G."/>
            <person name="Kuo A."/>
            <person name="Tritt A."/>
            <person name="Lipzen A."/>
            <person name="He G."/>
            <person name="Yan M."/>
            <person name="Ng V."/>
            <person name="Cullen D."/>
            <person name="Martin F."/>
            <person name="Rosso M.-N."/>
            <person name="Henrissat B."/>
            <person name="Hibbett D."/>
            <person name="Martinez A.T."/>
            <person name="Grigoriev I.V."/>
        </authorList>
    </citation>
    <scope>NUCLEOTIDE SEQUENCE</scope>
    <source>
        <strain evidence="9">CIRM-BRFM 674</strain>
    </source>
</reference>
<feature type="chain" id="PRO_5040495429" description="SUN domain-containing protein" evidence="7">
    <location>
        <begin position="21"/>
        <end position="950"/>
    </location>
</feature>
<feature type="region of interest" description="Disordered" evidence="6">
    <location>
        <begin position="679"/>
        <end position="713"/>
    </location>
</feature>
<evidence type="ECO:0000256" key="7">
    <source>
        <dbReference type="SAM" id="SignalP"/>
    </source>
</evidence>
<proteinExistence type="predicted"/>
<dbReference type="OrthoDB" id="266334at2759"/>
<keyword evidence="7" id="KW-0732">Signal</keyword>
<evidence type="ECO:0000259" key="8">
    <source>
        <dbReference type="PROSITE" id="PS51469"/>
    </source>
</evidence>
<dbReference type="EMBL" id="MU155240">
    <property type="protein sequence ID" value="KAF9478205.1"/>
    <property type="molecule type" value="Genomic_DNA"/>
</dbReference>
<evidence type="ECO:0000256" key="2">
    <source>
        <dbReference type="ARBA" id="ARBA00022692"/>
    </source>
</evidence>
<accession>A0A9P5Z1T4</accession>
<keyword evidence="3" id="KW-1133">Transmembrane helix</keyword>
<dbReference type="PROSITE" id="PS51469">
    <property type="entry name" value="SUN"/>
    <property type="match status" value="1"/>
</dbReference>
<evidence type="ECO:0000256" key="5">
    <source>
        <dbReference type="SAM" id="Coils"/>
    </source>
</evidence>
<keyword evidence="2" id="KW-0812">Transmembrane</keyword>
<dbReference type="GO" id="GO:0034975">
    <property type="term" value="P:protein folding in endoplasmic reticulum"/>
    <property type="evidence" value="ECO:0007669"/>
    <property type="project" value="TreeGrafter"/>
</dbReference>
<feature type="region of interest" description="Disordered" evidence="6">
    <location>
        <begin position="474"/>
        <end position="493"/>
    </location>
</feature>
<dbReference type="GO" id="GO:0016020">
    <property type="term" value="C:membrane"/>
    <property type="evidence" value="ECO:0007669"/>
    <property type="project" value="InterPro"/>
</dbReference>
<dbReference type="PANTHER" id="PTHR12953:SF0">
    <property type="entry name" value="SUN DOMAIN-CONTAINING OSSIFICATION FACTOR"/>
    <property type="match status" value="1"/>
</dbReference>
<feature type="domain" description="SUN" evidence="8">
    <location>
        <begin position="109"/>
        <end position="301"/>
    </location>
</feature>
<evidence type="ECO:0000256" key="3">
    <source>
        <dbReference type="ARBA" id="ARBA00022989"/>
    </source>
</evidence>
<feature type="compositionally biased region" description="Low complexity" evidence="6">
    <location>
        <begin position="683"/>
        <end position="698"/>
    </location>
</feature>
<keyword evidence="10" id="KW-1185">Reference proteome</keyword>
<feature type="region of interest" description="Disordered" evidence="6">
    <location>
        <begin position="322"/>
        <end position="408"/>
    </location>
</feature>
<dbReference type="GO" id="GO:0005737">
    <property type="term" value="C:cytoplasm"/>
    <property type="evidence" value="ECO:0007669"/>
    <property type="project" value="TreeGrafter"/>
</dbReference>
<dbReference type="GO" id="GO:0012505">
    <property type="term" value="C:endomembrane system"/>
    <property type="evidence" value="ECO:0007669"/>
    <property type="project" value="UniProtKB-SubCell"/>
</dbReference>
<dbReference type="InterPro" id="IPR045120">
    <property type="entry name" value="Suco/Slp1-like"/>
</dbReference>
<sequence>MLSALPAALISLLFVLPVFAQSTSSNDPLRAVALQAPKPKQPDNPICCLKPITPLEPVDDGILLSFEEWKAKQFGMQQMPEAPPKTEEKEGSSREAPAGGGDAQFRGDASNASDTLVSPMVNTGSAGPVEATQATPEYSDFSLYLNMIPTTDRFNYASLDCSARVHTSHRSAKSPTSILSSKRDRYMLSPCDTKEQQFVVVELCDDIRIDTVQLANFEFFSGVFKDFTVRVSDRYPANPSDLSAWTTAGSYRAKNVRGVQTFHPPTSLRDFVRFIRIDFHSHYGNEFYCPVSLLRVYGLTHLEEWKWDIWESEGRAKQAELHKRRQLPLSTEDASIPSVAPKIPESVPDSRNKPQQSTEQTVVPPITAHNPNYSSTERPEISPTPSVTVSSFIPNSTARSASSSTSLTRIEASTSQTQFVNSHPNSINGSHKHSTDTFVTTSISTPPIPIQSTTQDNIPTPEKFENTTQDIAHTSSTSLQAHQSSSISHSHSGTSTVIVSSNFPSVAIIPVPPPPPVTKGGESIYRTILNRLSEVEINQTLYMRYIEQQNMAVRDVIKRLGEDVGRLEGITRAQAMNYQRNLDSWQRQRSQLESEYVDLVLRVEHLSEEIVLEKRLGVAQLCLLLAVLVFMGLTRGSRAEAMIDHSSSRLNKSVREWSERHLRLSGNWTGRFKGKNLEIQTGRRNSLSSSRNTSRTRTPQTFSRPKPLSAKTYPAQPQFRSLNDDDKIQFPSTSIGSNILLDSVTINTAPVGTEYFNRPRTCDPRARVPSLRSTPANRRIHHQRPVTPISSSFRPQILQRSNSHGGPGLPQSASWGTTSVPKSAKRWARSAHLHEVKTLGPLISAGARRSRKKSGENISPPTRHDRSQDQTPREFEFDREACDLFSAASVSKGKLTTEAYEGSLLFKMDGPSANTTLDEGDVWIDTDSVDGSELDAEQVSDVTNLIQFPS</sequence>
<feature type="compositionally biased region" description="Low complexity" evidence="6">
    <location>
        <begin position="396"/>
        <end position="408"/>
    </location>
</feature>
<evidence type="ECO:0000256" key="6">
    <source>
        <dbReference type="SAM" id="MobiDB-lite"/>
    </source>
</evidence>
<organism evidence="9 10">
    <name type="scientific">Pholiota conissans</name>
    <dbReference type="NCBI Taxonomy" id="109636"/>
    <lineage>
        <taxon>Eukaryota</taxon>
        <taxon>Fungi</taxon>
        <taxon>Dikarya</taxon>
        <taxon>Basidiomycota</taxon>
        <taxon>Agaricomycotina</taxon>
        <taxon>Agaricomycetes</taxon>
        <taxon>Agaricomycetidae</taxon>
        <taxon>Agaricales</taxon>
        <taxon>Agaricineae</taxon>
        <taxon>Strophariaceae</taxon>
        <taxon>Pholiota</taxon>
    </lineage>
</organism>
<evidence type="ECO:0000313" key="10">
    <source>
        <dbReference type="Proteomes" id="UP000807469"/>
    </source>
</evidence>
<evidence type="ECO:0000313" key="9">
    <source>
        <dbReference type="EMBL" id="KAF9478205.1"/>
    </source>
</evidence>
<dbReference type="PANTHER" id="PTHR12953">
    <property type="entry name" value="MEMBRANE PROTEIN CH1 RELATED"/>
    <property type="match status" value="1"/>
</dbReference>
<feature type="compositionally biased region" description="Basic and acidic residues" evidence="6">
    <location>
        <begin position="84"/>
        <end position="93"/>
    </location>
</feature>
<comment type="caution">
    <text evidence="9">The sequence shown here is derived from an EMBL/GenBank/DDBJ whole genome shotgun (WGS) entry which is preliminary data.</text>
</comment>
<protein>
    <recommendedName>
        <fullName evidence="8">SUN domain-containing protein</fullName>
    </recommendedName>
</protein>
<dbReference type="Pfam" id="PF07738">
    <property type="entry name" value="Sad1_UNC"/>
    <property type="match status" value="1"/>
</dbReference>
<dbReference type="Gene3D" id="2.60.120.260">
    <property type="entry name" value="Galactose-binding domain-like"/>
    <property type="match status" value="1"/>
</dbReference>
<gene>
    <name evidence="9" type="ORF">BDN70DRAFT_880260</name>
</gene>
<feature type="coiled-coil region" evidence="5">
    <location>
        <begin position="575"/>
        <end position="609"/>
    </location>
</feature>
<keyword evidence="5" id="KW-0175">Coiled coil</keyword>
<feature type="compositionally biased region" description="Polar residues" evidence="6">
    <location>
        <begin position="811"/>
        <end position="821"/>
    </location>
</feature>
<feature type="compositionally biased region" description="Polar residues" evidence="6">
    <location>
        <begin position="383"/>
        <end position="395"/>
    </location>
</feature>
<feature type="region of interest" description="Disordered" evidence="6">
    <location>
        <begin position="798"/>
        <end position="874"/>
    </location>
</feature>
<comment type="subcellular location">
    <subcellularLocation>
        <location evidence="1">Endomembrane system</location>
    </subcellularLocation>
</comment>
<dbReference type="InterPro" id="IPR012919">
    <property type="entry name" value="SUN_dom"/>
</dbReference>
<dbReference type="Proteomes" id="UP000807469">
    <property type="component" value="Unassembled WGS sequence"/>
</dbReference>
<feature type="compositionally biased region" description="Basic and acidic residues" evidence="6">
    <location>
        <begin position="862"/>
        <end position="874"/>
    </location>
</feature>
<evidence type="ECO:0000256" key="1">
    <source>
        <dbReference type="ARBA" id="ARBA00004308"/>
    </source>
</evidence>
<feature type="signal peptide" evidence="7">
    <location>
        <begin position="1"/>
        <end position="20"/>
    </location>
</feature>
<name>A0A9P5Z1T4_9AGAR</name>